<gene>
    <name evidence="4" type="ORF">BHAP_0758</name>
</gene>
<evidence type="ECO:0000256" key="1">
    <source>
        <dbReference type="ARBA" id="ARBA00004370"/>
    </source>
</evidence>
<feature type="domain" description="Longin" evidence="3">
    <location>
        <begin position="1"/>
        <end position="60"/>
    </location>
</feature>
<dbReference type="Proteomes" id="UP000216074">
    <property type="component" value="Unassembled WGS sequence"/>
</dbReference>
<proteinExistence type="predicted"/>
<reference evidence="4 5" key="1">
    <citation type="journal article" date="2017" name="BMC Genomics">
        <title>Comparative genomic and phylogenomic analyses of the Bifidobacteriaceae family.</title>
        <authorList>
            <person name="Lugli G.A."/>
            <person name="Milani C."/>
            <person name="Turroni F."/>
            <person name="Duranti S."/>
            <person name="Mancabelli L."/>
            <person name="Mangifesta M."/>
            <person name="Ferrario C."/>
            <person name="Modesto M."/>
            <person name="Mattarelli P."/>
            <person name="Jiri K."/>
            <person name="van Sinderen D."/>
            <person name="Ventura M."/>
        </authorList>
    </citation>
    <scope>NUCLEOTIDE SEQUENCE [LARGE SCALE GENOMIC DNA]</scope>
    <source>
        <strain evidence="4 5">DSM 100202</strain>
    </source>
</reference>
<dbReference type="GO" id="GO:0016020">
    <property type="term" value="C:membrane"/>
    <property type="evidence" value="ECO:0007669"/>
    <property type="project" value="UniProtKB-SubCell"/>
</dbReference>
<evidence type="ECO:0000259" key="3">
    <source>
        <dbReference type="PROSITE" id="PS50859"/>
    </source>
</evidence>
<dbReference type="EMBL" id="MWWY01000015">
    <property type="protein sequence ID" value="OZG65009.1"/>
    <property type="molecule type" value="Genomic_DNA"/>
</dbReference>
<keyword evidence="2" id="KW-0472">Membrane</keyword>
<comment type="caution">
    <text evidence="4">The sequence shown here is derived from an EMBL/GenBank/DDBJ whole genome shotgun (WGS) entry which is preliminary data.</text>
</comment>
<comment type="subcellular location">
    <subcellularLocation>
        <location evidence="1">Membrane</location>
    </subcellularLocation>
</comment>
<dbReference type="AlphaFoldDB" id="A0A261G0Q9"/>
<protein>
    <recommendedName>
        <fullName evidence="3">Longin domain-containing protein</fullName>
    </recommendedName>
</protein>
<evidence type="ECO:0000313" key="5">
    <source>
        <dbReference type="Proteomes" id="UP000216074"/>
    </source>
</evidence>
<sequence length="176" mass="20026">MKPGTPLRRERVTTMSDEYVFHSWRWNRIPSNDGYLYLEMSQNPVPYHIARCFEGEIDDHTCQALALSSCRISCMATDVVRGRMPSSKLQRTATGQCLKRLDTMCIILERESRKNPERGHPMGILPVVPQSINGMLVSPTRLETTAHLTIGFVHHWVNIVLQCNGSRWMCVLADVG</sequence>
<accession>A0A261G0Q9</accession>
<dbReference type="InterPro" id="IPR010908">
    <property type="entry name" value="Longin_dom"/>
</dbReference>
<dbReference type="PROSITE" id="PS50859">
    <property type="entry name" value="LONGIN"/>
    <property type="match status" value="1"/>
</dbReference>
<organism evidence="4 5">
    <name type="scientific">Bifidobacterium hapali</name>
    <dbReference type="NCBI Taxonomy" id="1630172"/>
    <lineage>
        <taxon>Bacteria</taxon>
        <taxon>Bacillati</taxon>
        <taxon>Actinomycetota</taxon>
        <taxon>Actinomycetes</taxon>
        <taxon>Bifidobacteriales</taxon>
        <taxon>Bifidobacteriaceae</taxon>
        <taxon>Bifidobacterium</taxon>
    </lineage>
</organism>
<evidence type="ECO:0000313" key="4">
    <source>
        <dbReference type="EMBL" id="OZG65009.1"/>
    </source>
</evidence>
<name>A0A261G0Q9_9BIFI</name>
<evidence type="ECO:0000256" key="2">
    <source>
        <dbReference type="ARBA" id="ARBA00023136"/>
    </source>
</evidence>
<keyword evidence="5" id="KW-1185">Reference proteome</keyword>